<feature type="compositionally biased region" description="Polar residues" evidence="1">
    <location>
        <begin position="38"/>
        <end position="49"/>
    </location>
</feature>
<organism evidence="2 3">
    <name type="scientific">Streptococcus ictaluri 707-05</name>
    <dbReference type="NCBI Taxonomy" id="764299"/>
    <lineage>
        <taxon>Bacteria</taxon>
        <taxon>Bacillati</taxon>
        <taxon>Bacillota</taxon>
        <taxon>Bacilli</taxon>
        <taxon>Lactobacillales</taxon>
        <taxon>Streptococcaceae</taxon>
        <taxon>Streptococcus</taxon>
    </lineage>
</organism>
<accession>G5K079</accession>
<proteinExistence type="predicted"/>
<feature type="region of interest" description="Disordered" evidence="1">
    <location>
        <begin position="38"/>
        <end position="75"/>
    </location>
</feature>
<comment type="caution">
    <text evidence="2">The sequence shown here is derived from an EMBL/GenBank/DDBJ whole genome shotgun (WGS) entry which is preliminary data.</text>
</comment>
<dbReference type="Proteomes" id="UP000003330">
    <property type="component" value="Unassembled WGS sequence"/>
</dbReference>
<keyword evidence="3" id="KW-1185">Reference proteome</keyword>
<evidence type="ECO:0000313" key="3">
    <source>
        <dbReference type="Proteomes" id="UP000003330"/>
    </source>
</evidence>
<dbReference type="STRING" id="764299.STRIC_0945"/>
<gene>
    <name evidence="2" type="ORF">STRIC_0945</name>
</gene>
<protein>
    <submittedName>
        <fullName evidence="2">Uncharacterized protein</fullName>
    </submittedName>
</protein>
<evidence type="ECO:0000313" key="2">
    <source>
        <dbReference type="EMBL" id="EHI70945.1"/>
    </source>
</evidence>
<evidence type="ECO:0000256" key="1">
    <source>
        <dbReference type="SAM" id="MobiDB-lite"/>
    </source>
</evidence>
<reference evidence="2 3" key="1">
    <citation type="journal article" date="2014" name="Int. J. Syst. Evol. Microbiol.">
        <title>Phylogenomics and the dynamic genome evolution of the genus Streptococcus.</title>
        <authorList>
            <consortium name="The Broad Institute Genome Sequencing Platform"/>
            <person name="Richards V.P."/>
            <person name="Palmer S.R."/>
            <person name="Pavinski Bitar P.D."/>
            <person name="Qin X."/>
            <person name="Weinstock G.M."/>
            <person name="Highlander S.K."/>
            <person name="Town C.D."/>
            <person name="Burne R.A."/>
            <person name="Stanhope M.J."/>
        </authorList>
    </citation>
    <scope>NUCLEOTIDE SEQUENCE [LARGE SCALE GENOMIC DNA]</scope>
    <source>
        <strain evidence="2 3">707-05</strain>
    </source>
</reference>
<dbReference type="Gene3D" id="2.60.40.740">
    <property type="match status" value="1"/>
</dbReference>
<sequence length="99" mass="10675">MLKRDQDVEVPKVSLVGRLLNDAGTYHNTFKTVVTTPNGSYTVTSNTPVIYTPGNDPKTPRNPGGDNPTPHDNLIQPTKTIVDDKVSPLMGSLSCQTVP</sequence>
<dbReference type="AlphaFoldDB" id="G5K079"/>
<dbReference type="EMBL" id="AEUX02000001">
    <property type="protein sequence ID" value="EHI70945.1"/>
    <property type="molecule type" value="Genomic_DNA"/>
</dbReference>
<name>G5K079_9STRE</name>